<accession>A0A644ZVH9</accession>
<protein>
    <submittedName>
        <fullName evidence="2">Uncharacterized protein</fullName>
    </submittedName>
</protein>
<reference evidence="2" key="1">
    <citation type="submission" date="2019-08" db="EMBL/GenBank/DDBJ databases">
        <authorList>
            <person name="Kucharzyk K."/>
            <person name="Murdoch R.W."/>
            <person name="Higgins S."/>
            <person name="Loffler F."/>
        </authorList>
    </citation>
    <scope>NUCLEOTIDE SEQUENCE</scope>
</reference>
<dbReference type="AlphaFoldDB" id="A0A644ZVH9"/>
<sequence>MEPPTDFLPEAGVIPHHQEGGHEGYADCGHHQRPGQDPDAPQVPVEEQIDPDGEEPDGTDDKDRGGEHGVPSAPEDQAEGQQDHRSDDKDGERQLEIPLSPAGHKGDEVDIEGGGARVERQL</sequence>
<feature type="compositionally biased region" description="Basic and acidic residues" evidence="1">
    <location>
        <begin position="81"/>
        <end position="95"/>
    </location>
</feature>
<feature type="region of interest" description="Disordered" evidence="1">
    <location>
        <begin position="1"/>
        <end position="122"/>
    </location>
</feature>
<evidence type="ECO:0000313" key="2">
    <source>
        <dbReference type="EMBL" id="MPM44970.1"/>
    </source>
</evidence>
<feature type="compositionally biased region" description="Acidic residues" evidence="1">
    <location>
        <begin position="47"/>
        <end position="58"/>
    </location>
</feature>
<dbReference type="EMBL" id="VSSQ01010689">
    <property type="protein sequence ID" value="MPM44970.1"/>
    <property type="molecule type" value="Genomic_DNA"/>
</dbReference>
<gene>
    <name evidence="2" type="ORF">SDC9_91655</name>
</gene>
<feature type="compositionally biased region" description="Basic and acidic residues" evidence="1">
    <location>
        <begin position="16"/>
        <end position="36"/>
    </location>
</feature>
<name>A0A644ZVH9_9ZZZZ</name>
<organism evidence="2">
    <name type="scientific">bioreactor metagenome</name>
    <dbReference type="NCBI Taxonomy" id="1076179"/>
    <lineage>
        <taxon>unclassified sequences</taxon>
        <taxon>metagenomes</taxon>
        <taxon>ecological metagenomes</taxon>
    </lineage>
</organism>
<comment type="caution">
    <text evidence="2">The sequence shown here is derived from an EMBL/GenBank/DDBJ whole genome shotgun (WGS) entry which is preliminary data.</text>
</comment>
<evidence type="ECO:0000256" key="1">
    <source>
        <dbReference type="SAM" id="MobiDB-lite"/>
    </source>
</evidence>
<proteinExistence type="predicted"/>